<keyword evidence="4" id="KW-1185">Reference proteome</keyword>
<evidence type="ECO:0000259" key="2">
    <source>
        <dbReference type="Pfam" id="PF03281"/>
    </source>
</evidence>
<dbReference type="InterPro" id="IPR046903">
    <property type="entry name" value="Mab-21-like_nuc_Trfase"/>
</dbReference>
<dbReference type="AlphaFoldDB" id="T1I702"/>
<evidence type="ECO:0000256" key="1">
    <source>
        <dbReference type="ARBA" id="ARBA00008307"/>
    </source>
</evidence>
<name>T1I702_RHOPR</name>
<dbReference type="Pfam" id="PF03281">
    <property type="entry name" value="Mab-21"/>
    <property type="match status" value="1"/>
</dbReference>
<dbReference type="OMA" id="NEMNSKF"/>
<dbReference type="InParanoid" id="T1I702"/>
<organism evidence="3 4">
    <name type="scientific">Rhodnius prolixus</name>
    <name type="common">Triatomid bug</name>
    <dbReference type="NCBI Taxonomy" id="13249"/>
    <lineage>
        <taxon>Eukaryota</taxon>
        <taxon>Metazoa</taxon>
        <taxon>Ecdysozoa</taxon>
        <taxon>Arthropoda</taxon>
        <taxon>Hexapoda</taxon>
        <taxon>Insecta</taxon>
        <taxon>Pterygota</taxon>
        <taxon>Neoptera</taxon>
        <taxon>Paraneoptera</taxon>
        <taxon>Hemiptera</taxon>
        <taxon>Heteroptera</taxon>
        <taxon>Panheteroptera</taxon>
        <taxon>Cimicomorpha</taxon>
        <taxon>Reduviidae</taxon>
        <taxon>Triatominae</taxon>
        <taxon>Rhodnius</taxon>
    </lineage>
</organism>
<dbReference type="eggNOG" id="ENOG502S61H">
    <property type="taxonomic scope" value="Eukaryota"/>
</dbReference>
<dbReference type="EnsemblMetazoa" id="RPRC012074-RA">
    <property type="protein sequence ID" value="RPRC012074-PA"/>
    <property type="gene ID" value="RPRC012074"/>
</dbReference>
<dbReference type="STRING" id="13249.T1I702"/>
<proteinExistence type="inferred from homology"/>
<dbReference type="HOGENOM" id="CLU_1167119_0_0_1"/>
<dbReference type="PANTHER" id="PTHR10656:SF42">
    <property type="entry name" value="CYCLIC GMP-AMP SYNTHASE-LIKE PROTEIN-RELATED"/>
    <property type="match status" value="1"/>
</dbReference>
<feature type="domain" description="Mab-21-like nucleotidyltransferase" evidence="2">
    <location>
        <begin position="73"/>
        <end position="221"/>
    </location>
</feature>
<comment type="similarity">
    <text evidence="1">Belongs to the mab-21 family.</text>
</comment>
<evidence type="ECO:0000313" key="3">
    <source>
        <dbReference type="EnsemblMetazoa" id="RPRC012074-PA"/>
    </source>
</evidence>
<reference evidence="3" key="1">
    <citation type="submission" date="2015-05" db="UniProtKB">
        <authorList>
            <consortium name="EnsemblMetazoa"/>
        </authorList>
    </citation>
    <scope>IDENTIFICATION</scope>
</reference>
<accession>T1I702</accession>
<dbReference type="VEuPathDB" id="VectorBase:RPRC012074"/>
<dbReference type="PANTHER" id="PTHR10656">
    <property type="entry name" value="CELL FATE DETERMINING PROTEIN MAB21-RELATED"/>
    <property type="match status" value="1"/>
</dbReference>
<dbReference type="EMBL" id="ACPB03000766">
    <property type="status" value="NOT_ANNOTATED_CDS"/>
    <property type="molecule type" value="Genomic_DNA"/>
</dbReference>
<evidence type="ECO:0000313" key="4">
    <source>
        <dbReference type="Proteomes" id="UP000015103"/>
    </source>
</evidence>
<dbReference type="Proteomes" id="UP000015103">
    <property type="component" value="Unassembled WGS sequence"/>
</dbReference>
<dbReference type="Gene3D" id="3.30.460.90">
    <property type="match status" value="1"/>
</dbReference>
<sequence>MSEAGLLKEEKFYSKLELSLDEINRRCVSINEEERKECVKITLDVVNTLFEKLKKEDPDFNFFFNRITYVGSFFDGLRVSEATEFDLNVILKIPCNYEKIKIESSKDDPGFVRLNVKRATDDDCGRAWKKWVDENGYLLHTKILRWFESVLTKISDNSDGKKIRVNGKCGSFEVSRKKNGPANTLHILKDFFNIDIDLVPVIEFPQTMKPPHPVRWLSNMAENSIFKEYIQNNKRNEQ</sequence>
<protein>
    <submittedName>
        <fullName evidence="3">Mab-21 domain-containing protein</fullName>
    </submittedName>
</protein>